<reference evidence="1 2" key="1">
    <citation type="journal article" date="2014" name="ISME J.">
        <title>Ecophysiology of Thioploca ingrica as revealed by the complete genome sequence supplemented with proteomic evidence.</title>
        <authorList>
            <person name="Kojima H."/>
            <person name="Ogura Y."/>
            <person name="Yamamoto N."/>
            <person name="Togashi T."/>
            <person name="Mori H."/>
            <person name="Watanabe T."/>
            <person name="Nemoto F."/>
            <person name="Kurokawa K."/>
            <person name="Hayashi T."/>
            <person name="Fukui M."/>
        </authorList>
    </citation>
    <scope>NUCLEOTIDE SEQUENCE [LARGE SCALE GENOMIC DNA]</scope>
</reference>
<evidence type="ECO:0000313" key="2">
    <source>
        <dbReference type="Proteomes" id="UP000031623"/>
    </source>
</evidence>
<sequence length="78" mass="9052">MTHFHQICTTDPITGYDIPDLEGRPYVVEGSHYNDLTIYFEDEASKRVYLDVPLERVEGEGRLHRLLDNPAEDMNDNN</sequence>
<dbReference type="Proteomes" id="UP000031623">
    <property type="component" value="Chromosome"/>
</dbReference>
<name>A0A090AJC5_9GAMM</name>
<protein>
    <submittedName>
        <fullName evidence="1">Uncharacterized protein</fullName>
    </submittedName>
</protein>
<evidence type="ECO:0000313" key="1">
    <source>
        <dbReference type="EMBL" id="BAP54995.1"/>
    </source>
</evidence>
<dbReference type="AlphaFoldDB" id="A0A090AJC5"/>
<organism evidence="1 2">
    <name type="scientific">Thioploca ingrica</name>
    <dbReference type="NCBI Taxonomy" id="40754"/>
    <lineage>
        <taxon>Bacteria</taxon>
        <taxon>Pseudomonadati</taxon>
        <taxon>Pseudomonadota</taxon>
        <taxon>Gammaproteobacteria</taxon>
        <taxon>Thiotrichales</taxon>
        <taxon>Thiotrichaceae</taxon>
        <taxon>Thioploca</taxon>
    </lineage>
</organism>
<dbReference type="OrthoDB" id="5624992at2"/>
<dbReference type="EMBL" id="AP014633">
    <property type="protein sequence ID" value="BAP54995.1"/>
    <property type="molecule type" value="Genomic_DNA"/>
</dbReference>
<dbReference type="KEGG" id="tig:THII_0698"/>
<accession>A0A090AJC5</accession>
<proteinExistence type="predicted"/>
<dbReference type="STRING" id="40754.THII_0698"/>
<gene>
    <name evidence="1" type="ORF">THII_0698</name>
</gene>
<dbReference type="HOGENOM" id="CLU_2620938_0_0_6"/>
<keyword evidence="2" id="KW-1185">Reference proteome</keyword>